<protein>
    <recommendedName>
        <fullName evidence="4">MADS-box domain-containing protein</fullName>
    </recommendedName>
</protein>
<dbReference type="Proteomes" id="UP000824998">
    <property type="component" value="Unassembled WGS sequence"/>
</dbReference>
<comment type="caution">
    <text evidence="2">The sequence shown here is derived from an EMBL/GenBank/DDBJ whole genome shotgun (WGS) entry which is preliminary data.</text>
</comment>
<dbReference type="OrthoDB" id="1898716at2759"/>
<proteinExistence type="predicted"/>
<evidence type="ECO:0000313" key="3">
    <source>
        <dbReference type="Proteomes" id="UP000824998"/>
    </source>
</evidence>
<accession>A0A9P8BZU5</accession>
<evidence type="ECO:0000313" key="2">
    <source>
        <dbReference type="EMBL" id="KAG9228315.1"/>
    </source>
</evidence>
<organism evidence="2 3">
    <name type="scientific">Amylocarpus encephaloides</name>
    <dbReference type="NCBI Taxonomy" id="45428"/>
    <lineage>
        <taxon>Eukaryota</taxon>
        <taxon>Fungi</taxon>
        <taxon>Dikarya</taxon>
        <taxon>Ascomycota</taxon>
        <taxon>Pezizomycotina</taxon>
        <taxon>Leotiomycetes</taxon>
        <taxon>Helotiales</taxon>
        <taxon>Helotiales incertae sedis</taxon>
        <taxon>Amylocarpus</taxon>
    </lineage>
</organism>
<evidence type="ECO:0008006" key="4">
    <source>
        <dbReference type="Google" id="ProtNLM"/>
    </source>
</evidence>
<gene>
    <name evidence="2" type="ORF">BJ875DRAFT_389649</name>
</gene>
<dbReference type="AlphaFoldDB" id="A0A9P8BZU5"/>
<evidence type="ECO:0000256" key="1">
    <source>
        <dbReference type="SAM" id="MobiDB-lite"/>
    </source>
</evidence>
<reference evidence="2" key="1">
    <citation type="journal article" date="2021" name="IMA Fungus">
        <title>Genomic characterization of three marine fungi, including Emericellopsis atlantica sp. nov. with signatures of a generalist lifestyle and marine biomass degradation.</title>
        <authorList>
            <person name="Hagestad O.C."/>
            <person name="Hou L."/>
            <person name="Andersen J.H."/>
            <person name="Hansen E.H."/>
            <person name="Altermark B."/>
            <person name="Li C."/>
            <person name="Kuhnert E."/>
            <person name="Cox R.J."/>
            <person name="Crous P.W."/>
            <person name="Spatafora J.W."/>
            <person name="Lail K."/>
            <person name="Amirebrahimi M."/>
            <person name="Lipzen A."/>
            <person name="Pangilinan J."/>
            <person name="Andreopoulos W."/>
            <person name="Hayes R.D."/>
            <person name="Ng V."/>
            <person name="Grigoriev I.V."/>
            <person name="Jackson S.A."/>
            <person name="Sutton T.D.S."/>
            <person name="Dobson A.D.W."/>
            <person name="Rama T."/>
        </authorList>
    </citation>
    <scope>NUCLEOTIDE SEQUENCE</scope>
    <source>
        <strain evidence="2">TRa018bII</strain>
    </source>
</reference>
<name>A0A9P8BZU5_9HELO</name>
<dbReference type="EMBL" id="MU251980">
    <property type="protein sequence ID" value="KAG9228315.1"/>
    <property type="molecule type" value="Genomic_DNA"/>
</dbReference>
<sequence>MTATKNNRVSKNKQEREGVRRKTKTLLNKGHKLGKLPGVDVALIICNRGRYFVYKSSDLESFPPTMADIRMSYPIPKIFTRSDFEKDEHH</sequence>
<feature type="region of interest" description="Disordered" evidence="1">
    <location>
        <begin position="1"/>
        <end position="29"/>
    </location>
</feature>
<keyword evidence="3" id="KW-1185">Reference proteome</keyword>